<evidence type="ECO:0000256" key="1">
    <source>
        <dbReference type="SAM" id="Phobius"/>
    </source>
</evidence>
<keyword evidence="1" id="KW-0472">Membrane</keyword>
<keyword evidence="1" id="KW-1133">Transmembrane helix</keyword>
<sequence length="100" mass="11616">MKLTETIIKIVLSILFLVCLLDMPYGYFQLVRFLGMVGFAILAYNTYQKNQTWFVIWLASAILINPIFKISLGREIWNIVDVIWAILLIASIFIKQTKTE</sequence>
<feature type="transmembrane region" description="Helical" evidence="1">
    <location>
        <begin position="30"/>
        <end position="47"/>
    </location>
</feature>
<feature type="transmembrane region" description="Helical" evidence="1">
    <location>
        <begin position="76"/>
        <end position="94"/>
    </location>
</feature>
<feature type="transmembrane region" description="Helical" evidence="1">
    <location>
        <begin position="54"/>
        <end position="70"/>
    </location>
</feature>
<organism evidence="2">
    <name type="scientific">bioreactor metagenome</name>
    <dbReference type="NCBI Taxonomy" id="1076179"/>
    <lineage>
        <taxon>unclassified sequences</taxon>
        <taxon>metagenomes</taxon>
        <taxon>ecological metagenomes</taxon>
    </lineage>
</organism>
<comment type="caution">
    <text evidence="2">The sequence shown here is derived from an EMBL/GenBank/DDBJ whole genome shotgun (WGS) entry which is preliminary data.</text>
</comment>
<dbReference type="EMBL" id="VSSQ01001082">
    <property type="protein sequence ID" value="MPM04915.1"/>
    <property type="molecule type" value="Genomic_DNA"/>
</dbReference>
<name>A0A644WLZ8_9ZZZZ</name>
<dbReference type="AlphaFoldDB" id="A0A644WLZ8"/>
<dbReference type="Pfam" id="PF20619">
    <property type="entry name" value="DUF6804"/>
    <property type="match status" value="1"/>
</dbReference>
<protein>
    <submittedName>
        <fullName evidence="2">Uncharacterized protein</fullName>
    </submittedName>
</protein>
<keyword evidence="1" id="KW-0812">Transmembrane</keyword>
<dbReference type="InterPro" id="IPR046548">
    <property type="entry name" value="DUF6804"/>
</dbReference>
<proteinExistence type="predicted"/>
<gene>
    <name evidence="2" type="ORF">SDC9_51196</name>
</gene>
<feature type="transmembrane region" description="Helical" evidence="1">
    <location>
        <begin position="7"/>
        <end position="24"/>
    </location>
</feature>
<reference evidence="2" key="1">
    <citation type="submission" date="2019-08" db="EMBL/GenBank/DDBJ databases">
        <authorList>
            <person name="Kucharzyk K."/>
            <person name="Murdoch R.W."/>
            <person name="Higgins S."/>
            <person name="Loffler F."/>
        </authorList>
    </citation>
    <scope>NUCLEOTIDE SEQUENCE</scope>
</reference>
<accession>A0A644WLZ8</accession>
<evidence type="ECO:0000313" key="2">
    <source>
        <dbReference type="EMBL" id="MPM04915.1"/>
    </source>
</evidence>